<reference evidence="1" key="1">
    <citation type="submission" date="2019-11" db="EMBL/GenBank/DDBJ databases">
        <title>Bipolaris sorokiniana Genome sequencing.</title>
        <authorList>
            <person name="Wang H."/>
        </authorList>
    </citation>
    <scope>NUCLEOTIDE SEQUENCE</scope>
</reference>
<organism evidence="1 2">
    <name type="scientific">Cochliobolus sativus</name>
    <name type="common">Common root rot and spot blotch fungus</name>
    <name type="synonym">Bipolaris sorokiniana</name>
    <dbReference type="NCBI Taxonomy" id="45130"/>
    <lineage>
        <taxon>Eukaryota</taxon>
        <taxon>Fungi</taxon>
        <taxon>Dikarya</taxon>
        <taxon>Ascomycota</taxon>
        <taxon>Pezizomycotina</taxon>
        <taxon>Dothideomycetes</taxon>
        <taxon>Pleosporomycetidae</taxon>
        <taxon>Pleosporales</taxon>
        <taxon>Pleosporineae</taxon>
        <taxon>Pleosporaceae</taxon>
        <taxon>Bipolaris</taxon>
    </lineage>
</organism>
<gene>
    <name evidence="1" type="ORF">GGP41_003807</name>
</gene>
<evidence type="ECO:0000313" key="1">
    <source>
        <dbReference type="EMBL" id="KAF5846431.1"/>
    </source>
</evidence>
<dbReference type="Proteomes" id="UP000624244">
    <property type="component" value="Unassembled WGS sequence"/>
</dbReference>
<sequence>MSDGATQVSIGDLRVTPVSCRLGAYGREEASKQAHQHTSNGRMEGVLQPGDHSVLTFPRTMSGCDAQCGTVGYAAK</sequence>
<evidence type="ECO:0000313" key="2">
    <source>
        <dbReference type="Proteomes" id="UP000624244"/>
    </source>
</evidence>
<dbReference type="AlphaFoldDB" id="A0A8H5ZA47"/>
<accession>A0A8H5ZA47</accession>
<proteinExistence type="predicted"/>
<comment type="caution">
    <text evidence="1">The sequence shown here is derived from an EMBL/GenBank/DDBJ whole genome shotgun (WGS) entry which is preliminary data.</text>
</comment>
<name>A0A8H5ZA47_COCSA</name>
<dbReference type="EMBL" id="WNKQ01000016">
    <property type="protein sequence ID" value="KAF5846431.1"/>
    <property type="molecule type" value="Genomic_DNA"/>
</dbReference>
<protein>
    <submittedName>
        <fullName evidence="1">Uncharacterized protein</fullName>
    </submittedName>
</protein>